<dbReference type="PANTHER" id="PTHR13947:SF37">
    <property type="entry name" value="LD18367P"/>
    <property type="match status" value="1"/>
</dbReference>
<evidence type="ECO:0000259" key="2">
    <source>
        <dbReference type="PROSITE" id="PS51186"/>
    </source>
</evidence>
<dbReference type="InterPro" id="IPR000182">
    <property type="entry name" value="GNAT_dom"/>
</dbReference>
<dbReference type="AlphaFoldDB" id="A0ABD5U166"/>
<dbReference type="InterPro" id="IPR016181">
    <property type="entry name" value="Acyl_CoA_acyltransferase"/>
</dbReference>
<dbReference type="Pfam" id="PF00583">
    <property type="entry name" value="Acetyltransf_1"/>
    <property type="match status" value="1"/>
</dbReference>
<keyword evidence="1 3" id="KW-0808">Transferase</keyword>
<evidence type="ECO:0000313" key="4">
    <source>
        <dbReference type="Proteomes" id="UP001596408"/>
    </source>
</evidence>
<evidence type="ECO:0000256" key="1">
    <source>
        <dbReference type="ARBA" id="ARBA00022679"/>
    </source>
</evidence>
<comment type="caution">
    <text evidence="3">The sequence shown here is derived from an EMBL/GenBank/DDBJ whole genome shotgun (WGS) entry which is preliminary data.</text>
</comment>
<dbReference type="EMBL" id="JBHSXH010000015">
    <property type="protein sequence ID" value="MFC6826470.1"/>
    <property type="molecule type" value="Genomic_DNA"/>
</dbReference>
<gene>
    <name evidence="3" type="ORF">ACFQEV_15915</name>
</gene>
<keyword evidence="3" id="KW-0012">Acyltransferase</keyword>
<dbReference type="SUPFAM" id="SSF55729">
    <property type="entry name" value="Acyl-CoA N-acyltransferases (Nat)"/>
    <property type="match status" value="1"/>
</dbReference>
<dbReference type="PROSITE" id="PS51186">
    <property type="entry name" value="GNAT"/>
    <property type="match status" value="1"/>
</dbReference>
<feature type="domain" description="N-acetyltransferase" evidence="2">
    <location>
        <begin position="5"/>
        <end position="170"/>
    </location>
</feature>
<dbReference type="InterPro" id="IPR050769">
    <property type="entry name" value="NAT_camello-type"/>
</dbReference>
<dbReference type="EC" id="2.3.-.-" evidence="3"/>
<organism evidence="3 4">
    <name type="scientific">Halopelagius fulvigenes</name>
    <dbReference type="NCBI Taxonomy" id="1198324"/>
    <lineage>
        <taxon>Archaea</taxon>
        <taxon>Methanobacteriati</taxon>
        <taxon>Methanobacteriota</taxon>
        <taxon>Stenosarchaea group</taxon>
        <taxon>Halobacteria</taxon>
        <taxon>Halobacteriales</taxon>
        <taxon>Haloferacaceae</taxon>
    </lineage>
</organism>
<dbReference type="PANTHER" id="PTHR13947">
    <property type="entry name" value="GNAT FAMILY N-ACETYLTRANSFERASE"/>
    <property type="match status" value="1"/>
</dbReference>
<dbReference type="Gene3D" id="3.40.630.30">
    <property type="match status" value="1"/>
</dbReference>
<accession>A0ABD5U166</accession>
<keyword evidence="4" id="KW-1185">Reference proteome</keyword>
<dbReference type="Proteomes" id="UP001596408">
    <property type="component" value="Unassembled WGS sequence"/>
</dbReference>
<proteinExistence type="predicted"/>
<protein>
    <submittedName>
        <fullName evidence="3">GNAT family N-acetyltransferase</fullName>
        <ecNumber evidence="3">2.3.-.-</ecNumber>
    </submittedName>
</protein>
<sequence length="170" mass="19699">MSPSLRLRRYRPADHDRVLELHEEAMRDVGSFVEGVPDPDLEDVRGTYLDGGGEFLVGEADGRIVAMGAFRPAEGYVTDFLDDLPETTAELKRMRVAPDHQRRGYGQRMYEELERRARQRGFSDVVLDTTPKQVGARRLYERNSFEEVLRDRVRVADESFEILFYRKSLD</sequence>
<reference evidence="3 4" key="1">
    <citation type="journal article" date="2019" name="Int. J. Syst. Evol. Microbiol.">
        <title>The Global Catalogue of Microorganisms (GCM) 10K type strain sequencing project: providing services to taxonomists for standard genome sequencing and annotation.</title>
        <authorList>
            <consortium name="The Broad Institute Genomics Platform"/>
            <consortium name="The Broad Institute Genome Sequencing Center for Infectious Disease"/>
            <person name="Wu L."/>
            <person name="Ma J."/>
        </authorList>
    </citation>
    <scope>NUCLEOTIDE SEQUENCE [LARGE SCALE GENOMIC DNA]</scope>
    <source>
        <strain evidence="3 4">YIM 94188</strain>
    </source>
</reference>
<evidence type="ECO:0000313" key="3">
    <source>
        <dbReference type="EMBL" id="MFC6826470.1"/>
    </source>
</evidence>
<dbReference type="RefSeq" id="WP_379698125.1">
    <property type="nucleotide sequence ID" value="NZ_JBHSXH010000015.1"/>
</dbReference>
<dbReference type="GO" id="GO:0016746">
    <property type="term" value="F:acyltransferase activity"/>
    <property type="evidence" value="ECO:0007669"/>
    <property type="project" value="UniProtKB-KW"/>
</dbReference>
<name>A0ABD5U166_9EURY</name>
<dbReference type="CDD" id="cd04301">
    <property type="entry name" value="NAT_SF"/>
    <property type="match status" value="1"/>
</dbReference>